<feature type="domain" description="Thioester" evidence="3">
    <location>
        <begin position="71"/>
        <end position="171"/>
    </location>
</feature>
<dbReference type="Proteomes" id="UP000254425">
    <property type="component" value="Chromosome"/>
</dbReference>
<evidence type="ECO:0000259" key="3">
    <source>
        <dbReference type="Pfam" id="PF08341"/>
    </source>
</evidence>
<name>A0A345Y1M7_9ACTN</name>
<dbReference type="NCBIfam" id="TIGR01167">
    <property type="entry name" value="LPXTG_anchor"/>
    <property type="match status" value="1"/>
</dbReference>
<feature type="transmembrane region" description="Helical" evidence="2">
    <location>
        <begin position="440"/>
        <end position="459"/>
    </location>
</feature>
<dbReference type="NCBIfam" id="NF041528">
    <property type="entry name" value="strep_LAETG"/>
    <property type="match status" value="1"/>
</dbReference>
<gene>
    <name evidence="4" type="ORF">DVA86_31060</name>
</gene>
<dbReference type="InterPro" id="IPR013552">
    <property type="entry name" value="Thioester_dom"/>
</dbReference>
<dbReference type="Pfam" id="PF08341">
    <property type="entry name" value="TED"/>
    <property type="match status" value="1"/>
</dbReference>
<reference evidence="4 5" key="1">
    <citation type="submission" date="2018-07" db="EMBL/GenBank/DDBJ databases">
        <title>Draft genome of the type strain Streptomyces armeniacus ATCC 15676.</title>
        <authorList>
            <person name="Labana P."/>
            <person name="Gosse J.T."/>
            <person name="Boddy C.N."/>
        </authorList>
    </citation>
    <scope>NUCLEOTIDE SEQUENCE [LARGE SCALE GENOMIC DNA]</scope>
    <source>
        <strain evidence="4 5">ATCC 15676</strain>
    </source>
</reference>
<keyword evidence="2" id="KW-0472">Membrane</keyword>
<keyword evidence="2" id="KW-1133">Transmembrane helix</keyword>
<protein>
    <submittedName>
        <fullName evidence="4">TQXA domain-containing protein</fullName>
    </submittedName>
</protein>
<dbReference type="KEGG" id="sarm:DVA86_31060"/>
<evidence type="ECO:0000256" key="1">
    <source>
        <dbReference type="SAM" id="MobiDB-lite"/>
    </source>
</evidence>
<sequence length="495" mass="49690">MAPGLLAAGAIAGAGPAAADSGPSPQGGATATLNGLKTSDQAVVRQDGAEDLKTGAGLFEMSVEDGGTLQTYSLDVHNPAQELARYQEVPWRASSLHDNRDAGRIRWILQHSYPQVNDLEKLASEARTGPLTPGTAAAGTQVAIWRFSDGADVRAVDPAAEKLADHLRSAARKMAEPKASLALTQPAVSGKDGGRLGPVTVHTSARNVTVTPGADAAASGVRITDKKGRPVTTARHGSELYFDVPAGAEPGTTSLTAQSATTIPVGRTLTGTGELAKSQTQILAGSSGSTVSATATARWADQGAIPALTAEKNCADGGVDVTSENKGDGPFRFTLGDVDYEIAPGETRTVTVPVAEDQSYKIEIPVPEGTGDGGDYGSGEDSGRTFTGVLDCEPGATGSDEAGLAPQTGAETPLDGGDDTATTGGEPDLAETGNSSNTPLIIGLALGLVVVGGAAMLLVRKRKPGGASGAGPSGPSAPSAPSAPSKPSEPSDSGE</sequence>
<evidence type="ECO:0000313" key="5">
    <source>
        <dbReference type="Proteomes" id="UP000254425"/>
    </source>
</evidence>
<keyword evidence="2" id="KW-0812">Transmembrane</keyword>
<dbReference type="AlphaFoldDB" id="A0A345Y1M7"/>
<dbReference type="InterPro" id="IPR023849">
    <property type="entry name" value="TQXA_dom"/>
</dbReference>
<dbReference type="NCBIfam" id="TIGR03934">
    <property type="entry name" value="TQXA_dom"/>
    <property type="match status" value="1"/>
</dbReference>
<dbReference type="EMBL" id="CP031320">
    <property type="protein sequence ID" value="AXK37793.1"/>
    <property type="molecule type" value="Genomic_DNA"/>
</dbReference>
<feature type="compositionally biased region" description="Low complexity" evidence="1">
    <location>
        <begin position="412"/>
        <end position="427"/>
    </location>
</feature>
<evidence type="ECO:0000256" key="2">
    <source>
        <dbReference type="SAM" id="Phobius"/>
    </source>
</evidence>
<proteinExistence type="predicted"/>
<dbReference type="Gene3D" id="1.10.150.480">
    <property type="match status" value="1"/>
</dbReference>
<accession>A0A345Y1M7</accession>
<feature type="region of interest" description="Disordered" evidence="1">
    <location>
        <begin position="360"/>
        <end position="435"/>
    </location>
</feature>
<feature type="compositionally biased region" description="Low complexity" evidence="1">
    <location>
        <begin position="473"/>
        <end position="495"/>
    </location>
</feature>
<evidence type="ECO:0000313" key="4">
    <source>
        <dbReference type="EMBL" id="AXK37793.1"/>
    </source>
</evidence>
<feature type="region of interest" description="Disordered" evidence="1">
    <location>
        <begin position="463"/>
        <end position="495"/>
    </location>
</feature>
<keyword evidence="5" id="KW-1185">Reference proteome</keyword>
<organism evidence="4 5">
    <name type="scientific">Streptomyces armeniacus</name>
    <dbReference type="NCBI Taxonomy" id="83291"/>
    <lineage>
        <taxon>Bacteria</taxon>
        <taxon>Bacillati</taxon>
        <taxon>Actinomycetota</taxon>
        <taxon>Actinomycetes</taxon>
        <taxon>Kitasatosporales</taxon>
        <taxon>Streptomycetaceae</taxon>
        <taxon>Streptomyces</taxon>
    </lineage>
</organism>